<evidence type="ECO:0000259" key="9">
    <source>
        <dbReference type="Pfam" id="PF13359"/>
    </source>
</evidence>
<evidence type="ECO:0000256" key="6">
    <source>
        <dbReference type="ARBA" id="ARBA00022801"/>
    </source>
</evidence>
<dbReference type="GO" id="GO:0005634">
    <property type="term" value="C:nucleus"/>
    <property type="evidence" value="ECO:0007669"/>
    <property type="project" value="UniProtKB-SubCell"/>
</dbReference>
<evidence type="ECO:0000256" key="4">
    <source>
        <dbReference type="ARBA" id="ARBA00022722"/>
    </source>
</evidence>
<evidence type="ECO:0000256" key="3">
    <source>
        <dbReference type="ARBA" id="ARBA00006958"/>
    </source>
</evidence>
<dbReference type="InterPro" id="IPR027806">
    <property type="entry name" value="HARBI1_dom"/>
</dbReference>
<comment type="caution">
    <text evidence="10">The sequence shown here is derived from an EMBL/GenBank/DDBJ whole genome shotgun (WGS) entry which is preliminary data.</text>
</comment>
<dbReference type="GO" id="GO:0016787">
    <property type="term" value="F:hydrolase activity"/>
    <property type="evidence" value="ECO:0007669"/>
    <property type="project" value="UniProtKB-KW"/>
</dbReference>
<evidence type="ECO:0000256" key="2">
    <source>
        <dbReference type="ARBA" id="ARBA00004123"/>
    </source>
</evidence>
<comment type="subcellular location">
    <subcellularLocation>
        <location evidence="2">Nucleus</location>
    </subcellularLocation>
</comment>
<gene>
    <name evidence="10" type="primary">HARBI1_21</name>
    <name evidence="10" type="ORF">N1851_017407</name>
</gene>
<comment type="similarity">
    <text evidence="3">Belongs to the HARBI1 family.</text>
</comment>
<dbReference type="PANTHER" id="PTHR22930">
    <property type="match status" value="1"/>
</dbReference>
<dbReference type="EMBL" id="JAOPHQ010003149">
    <property type="protein sequence ID" value="KAK0144231.1"/>
    <property type="molecule type" value="Genomic_DNA"/>
</dbReference>
<reference evidence="10" key="1">
    <citation type="journal article" date="2023" name="Front. Mar. Sci.">
        <title>A new Merluccius polli reference genome to investigate the effects of global change in West African waters.</title>
        <authorList>
            <person name="Mateo J.L."/>
            <person name="Blanco-Fernandez C."/>
            <person name="Garcia-Vazquez E."/>
            <person name="Machado-Schiaffino G."/>
        </authorList>
    </citation>
    <scope>NUCLEOTIDE SEQUENCE</scope>
    <source>
        <strain evidence="10">C29</strain>
        <tissue evidence="10">Fin</tissue>
    </source>
</reference>
<dbReference type="Pfam" id="PF13359">
    <property type="entry name" value="DDE_Tnp_4"/>
    <property type="match status" value="1"/>
</dbReference>
<name>A0AA47NZ30_MERPO</name>
<evidence type="ECO:0000313" key="11">
    <source>
        <dbReference type="Proteomes" id="UP001174136"/>
    </source>
</evidence>
<organism evidence="10 11">
    <name type="scientific">Merluccius polli</name>
    <name type="common">Benguela hake</name>
    <name type="synonym">Merluccius cadenati</name>
    <dbReference type="NCBI Taxonomy" id="89951"/>
    <lineage>
        <taxon>Eukaryota</taxon>
        <taxon>Metazoa</taxon>
        <taxon>Chordata</taxon>
        <taxon>Craniata</taxon>
        <taxon>Vertebrata</taxon>
        <taxon>Euteleostomi</taxon>
        <taxon>Actinopterygii</taxon>
        <taxon>Neopterygii</taxon>
        <taxon>Teleostei</taxon>
        <taxon>Neoteleostei</taxon>
        <taxon>Acanthomorphata</taxon>
        <taxon>Zeiogadaria</taxon>
        <taxon>Gadariae</taxon>
        <taxon>Gadiformes</taxon>
        <taxon>Gadoidei</taxon>
        <taxon>Merlucciidae</taxon>
        <taxon>Merluccius</taxon>
    </lineage>
</organism>
<feature type="domain" description="DDE Tnp4" evidence="9">
    <location>
        <begin position="152"/>
        <end position="307"/>
    </location>
</feature>
<keyword evidence="6" id="KW-0378">Hydrolase</keyword>
<keyword evidence="7" id="KW-0539">Nucleus</keyword>
<evidence type="ECO:0000256" key="8">
    <source>
        <dbReference type="SAM" id="MobiDB-lite"/>
    </source>
</evidence>
<evidence type="ECO:0000256" key="7">
    <source>
        <dbReference type="ARBA" id="ARBA00023242"/>
    </source>
</evidence>
<dbReference type="AlphaFoldDB" id="A0AA47NZ30"/>
<dbReference type="GO" id="GO:0004518">
    <property type="term" value="F:nuclease activity"/>
    <property type="evidence" value="ECO:0007669"/>
    <property type="project" value="UniProtKB-KW"/>
</dbReference>
<proteinExistence type="inferred from homology"/>
<dbReference type="InterPro" id="IPR045249">
    <property type="entry name" value="HARBI1-like"/>
</dbReference>
<keyword evidence="4" id="KW-0540">Nuclease</keyword>
<protein>
    <submittedName>
        <fullName evidence="10">Nuclease HARBI1</fullName>
    </submittedName>
</protein>
<keyword evidence="5" id="KW-0479">Metal-binding</keyword>
<accession>A0AA47NZ30</accession>
<feature type="region of interest" description="Disordered" evidence="8">
    <location>
        <begin position="314"/>
        <end position="337"/>
    </location>
</feature>
<dbReference type="Proteomes" id="UP001174136">
    <property type="component" value="Unassembled WGS sequence"/>
</dbReference>
<sequence length="380" mass="42758">MDDREIVAFGVALLYLRRRRPRRRIWVHEILQGREQHGEFHRLVQELRLDGERLQRYFRLDREQFDRLLSTVGPVITMTTTNYRHPVPGHGGLVPHNSVQLSTVARIVTQVTKVIWDALVPEFMPVPTTEDWRSIAEGFHRRWAFPNCLGSIDGKHVVIRAPDNSGSLFYNYKGTYSIVLLAVVDSEYCFRVVDVGNYGGPVTAKLLDGTLDLPPDALLPGADHMGRQPYVFVADEAFPLRRNLMRPFPGHQSGSHRVFNFRLSHARLVVENTFGILTSQWRMYRGVIGVSPANVDACVKATCVLHNFLRRTSKTTNRTTRPPAGQPGPSRAPSADSDAVGLQPVAWVGSNNASREAIRVRETLVSYFSNEGAATWQPAV</sequence>
<dbReference type="PANTHER" id="PTHR22930:SF279">
    <property type="entry name" value="SIMILAR TO ENSANGP00000010363"/>
    <property type="match status" value="1"/>
</dbReference>
<dbReference type="GO" id="GO:0046872">
    <property type="term" value="F:metal ion binding"/>
    <property type="evidence" value="ECO:0007669"/>
    <property type="project" value="UniProtKB-KW"/>
</dbReference>
<evidence type="ECO:0000313" key="10">
    <source>
        <dbReference type="EMBL" id="KAK0144231.1"/>
    </source>
</evidence>
<comment type="cofactor">
    <cofactor evidence="1">
        <name>a divalent metal cation</name>
        <dbReference type="ChEBI" id="CHEBI:60240"/>
    </cofactor>
</comment>
<keyword evidence="11" id="KW-1185">Reference proteome</keyword>
<evidence type="ECO:0000256" key="1">
    <source>
        <dbReference type="ARBA" id="ARBA00001968"/>
    </source>
</evidence>
<evidence type="ECO:0000256" key="5">
    <source>
        <dbReference type="ARBA" id="ARBA00022723"/>
    </source>
</evidence>